<protein>
    <submittedName>
        <fullName evidence="3">Diguanylate cyclase (GGDEF) domain-containing protein</fullName>
    </submittedName>
</protein>
<dbReference type="InterPro" id="IPR001633">
    <property type="entry name" value="EAL_dom"/>
</dbReference>
<dbReference type="InterPro" id="IPR035919">
    <property type="entry name" value="EAL_sf"/>
</dbReference>
<dbReference type="PANTHER" id="PTHR44757">
    <property type="entry name" value="DIGUANYLATE CYCLASE DGCP"/>
    <property type="match status" value="1"/>
</dbReference>
<feature type="domain" description="EAL" evidence="1">
    <location>
        <begin position="350"/>
        <end position="605"/>
    </location>
</feature>
<dbReference type="SMART" id="SM00267">
    <property type="entry name" value="GGDEF"/>
    <property type="match status" value="1"/>
</dbReference>
<dbReference type="CDD" id="cd01949">
    <property type="entry name" value="GGDEF"/>
    <property type="match status" value="1"/>
</dbReference>
<reference evidence="4" key="1">
    <citation type="submission" date="2016-10" db="EMBL/GenBank/DDBJ databases">
        <authorList>
            <person name="Varghese N."/>
            <person name="Submissions S."/>
        </authorList>
    </citation>
    <scope>NUCLEOTIDE SEQUENCE [LARGE SCALE GENOMIC DNA]</scope>
    <source>
        <strain evidence="4">DSM 44675</strain>
    </source>
</reference>
<evidence type="ECO:0000259" key="2">
    <source>
        <dbReference type="PROSITE" id="PS50887"/>
    </source>
</evidence>
<name>A0A1H7MQB1_9NOCA</name>
<dbReference type="Proteomes" id="UP000198677">
    <property type="component" value="Unassembled WGS sequence"/>
</dbReference>
<dbReference type="PANTHER" id="PTHR44757:SF2">
    <property type="entry name" value="BIOFILM ARCHITECTURE MAINTENANCE PROTEIN MBAA"/>
    <property type="match status" value="1"/>
</dbReference>
<dbReference type="NCBIfam" id="TIGR00254">
    <property type="entry name" value="GGDEF"/>
    <property type="match status" value="1"/>
</dbReference>
<accession>A0A1H7MQB1</accession>
<dbReference type="Gene3D" id="3.20.20.450">
    <property type="entry name" value="EAL domain"/>
    <property type="match status" value="1"/>
</dbReference>
<dbReference type="PROSITE" id="PS50883">
    <property type="entry name" value="EAL"/>
    <property type="match status" value="1"/>
</dbReference>
<dbReference type="InterPro" id="IPR000160">
    <property type="entry name" value="GGDEF_dom"/>
</dbReference>
<gene>
    <name evidence="3" type="ORF">SAMN05444583_10689</name>
</gene>
<dbReference type="Pfam" id="PF00563">
    <property type="entry name" value="EAL"/>
    <property type="match status" value="1"/>
</dbReference>
<feature type="domain" description="GGDEF" evidence="2">
    <location>
        <begin position="208"/>
        <end position="341"/>
    </location>
</feature>
<keyword evidence="4" id="KW-1185">Reference proteome</keyword>
<dbReference type="Pfam" id="PF00990">
    <property type="entry name" value="GGDEF"/>
    <property type="match status" value="1"/>
</dbReference>
<evidence type="ECO:0000259" key="1">
    <source>
        <dbReference type="PROSITE" id="PS50883"/>
    </source>
</evidence>
<dbReference type="SUPFAM" id="SSF55781">
    <property type="entry name" value="GAF domain-like"/>
    <property type="match status" value="1"/>
</dbReference>
<dbReference type="OrthoDB" id="23692at2"/>
<dbReference type="InterPro" id="IPR029787">
    <property type="entry name" value="Nucleotide_cyclase"/>
</dbReference>
<proteinExistence type="predicted"/>
<dbReference type="InterPro" id="IPR003018">
    <property type="entry name" value="GAF"/>
</dbReference>
<evidence type="ECO:0000313" key="3">
    <source>
        <dbReference type="EMBL" id="SEL12875.1"/>
    </source>
</evidence>
<dbReference type="SUPFAM" id="SSF55073">
    <property type="entry name" value="Nucleotide cyclase"/>
    <property type="match status" value="1"/>
</dbReference>
<dbReference type="InterPro" id="IPR029016">
    <property type="entry name" value="GAF-like_dom_sf"/>
</dbReference>
<dbReference type="RefSeq" id="WP_072749506.1">
    <property type="nucleotide sequence ID" value="NZ_FOAW01000006.1"/>
</dbReference>
<evidence type="ECO:0000313" key="4">
    <source>
        <dbReference type="Proteomes" id="UP000198677"/>
    </source>
</evidence>
<dbReference type="AlphaFoldDB" id="A0A1H7MQB1"/>
<dbReference type="SUPFAM" id="SSF141868">
    <property type="entry name" value="EAL domain-like"/>
    <property type="match status" value="1"/>
</dbReference>
<dbReference type="InterPro" id="IPR043128">
    <property type="entry name" value="Rev_trsase/Diguanyl_cyclase"/>
</dbReference>
<dbReference type="Gene3D" id="3.30.450.40">
    <property type="match status" value="1"/>
</dbReference>
<dbReference type="SMART" id="SM00065">
    <property type="entry name" value="GAF"/>
    <property type="match status" value="1"/>
</dbReference>
<organism evidence="3 4">
    <name type="scientific">Rhodococcus maanshanensis</name>
    <dbReference type="NCBI Taxonomy" id="183556"/>
    <lineage>
        <taxon>Bacteria</taxon>
        <taxon>Bacillati</taxon>
        <taxon>Actinomycetota</taxon>
        <taxon>Actinomycetes</taxon>
        <taxon>Mycobacteriales</taxon>
        <taxon>Nocardiaceae</taxon>
        <taxon>Rhodococcus</taxon>
    </lineage>
</organism>
<dbReference type="PROSITE" id="PS50887">
    <property type="entry name" value="GGDEF"/>
    <property type="match status" value="1"/>
</dbReference>
<dbReference type="Gene3D" id="3.30.70.270">
    <property type="match status" value="1"/>
</dbReference>
<dbReference type="InterPro" id="IPR052155">
    <property type="entry name" value="Biofilm_reg_signaling"/>
</dbReference>
<dbReference type="CDD" id="cd01948">
    <property type="entry name" value="EAL"/>
    <property type="match status" value="1"/>
</dbReference>
<dbReference type="EMBL" id="FOAW01000006">
    <property type="protein sequence ID" value="SEL12875.1"/>
    <property type="molecule type" value="Genomic_DNA"/>
</dbReference>
<sequence>MSVHSLEELVTAVASRLTATDARTWVASAEQVLHDLVDYFELDVCFLRRNDHEIGATILVAEWPKRPFVPDPDPLAVVYFADADPDFARAEHLKEVGFVHPGQDSEGYQDRVAESTGVPQVTLAAVPLLSGEVTTGTLGFVKFGDREWSTAEVNVLKAIAALLTQVQERVRAEEQIRHTADHDELTGLANRRVLVECLERRMARGMPGPVAILFFDLDRLKSLNDFLGHTAGDAFIVEVSARLRRYVDGRDILARLGGDEFVIVFGGEVDLAAARVKAAQINGIVNEGVRLGSVSVSRGASFGIAVGMPGQCSGADLLWQADHAVLAAKAEGGNAIATFNEDMRAEFEIRTAIELSLRTSINDDSLHLVYQPEVDMRDGKVLAVEALVRWDHPTLGLLLPASFIEIAESTNLASELGTWVFRTACRQFAKWRSENADLDLCLRVNVSPAQLVGLDFLEGTAQVLEEYEIAGNSVCLEITENAMVSDLDRTRVTLRGLSDLGVRVAIDDFGTGFSALAQLKQLKVDVLKIDQEFIRDLGHSRGDLAIVKSIVSLAKSFDVDLVAEGVETVSAARTLLELGCYRAQGFLFSHPLPADQAGDLLRAGAIQPWLAAATGPVRK</sequence>
<dbReference type="SMART" id="SM00052">
    <property type="entry name" value="EAL"/>
    <property type="match status" value="1"/>
</dbReference>